<evidence type="ECO:0000313" key="4">
    <source>
        <dbReference type="Proteomes" id="UP000807025"/>
    </source>
</evidence>
<dbReference type="AlphaFoldDB" id="A0A9P6A1Z7"/>
<feature type="compositionally biased region" description="Basic residues" evidence="1">
    <location>
        <begin position="29"/>
        <end position="44"/>
    </location>
</feature>
<sequence>MGTMHDLKGHICRPRSILEAARRNETSRPRCRHSKRPGYKRHSDHHAIQQFTHTTHLRLNFFAKMAYSAYDMGRQISRRGSMSYAPTPYPYSDPGVYGAGDNMMMAEYGQPSYPMYGQPTPGMPMQAYDDVGYRDGYYADDRTMSTVPPGSMAPMMHPSMSRRSRRYSSVSFAARPQIENYRPPSSLHVKFKRKGAFTAGINLSEAQSHQRLSNNDAYSYYDFHPDHRGRILLKIKWAGYSSMTYEIPLDKYDGRVSLSTLARRVSRACVHYLQANIIPVSWDRVQLHHVEEIAYGTWQPMLSTH</sequence>
<evidence type="ECO:0000256" key="1">
    <source>
        <dbReference type="SAM" id="MobiDB-lite"/>
    </source>
</evidence>
<accession>A0A9P6A1Z7</accession>
<dbReference type="EMBL" id="MU154536">
    <property type="protein sequence ID" value="KAF9498657.1"/>
    <property type="molecule type" value="Genomic_DNA"/>
</dbReference>
<feature type="region of interest" description="Disordered" evidence="1">
    <location>
        <begin position="20"/>
        <end position="45"/>
    </location>
</feature>
<gene>
    <name evidence="3" type="ORF">BDN71DRAFT_1443026</name>
</gene>
<comment type="caution">
    <text evidence="3">The sequence shown here is derived from an EMBL/GenBank/DDBJ whole genome shotgun (WGS) entry which is preliminary data.</text>
</comment>
<name>A0A9P6A1Z7_PLEER</name>
<dbReference type="OrthoDB" id="10268011at2759"/>
<proteinExistence type="predicted"/>
<feature type="domain" description="DUF6741" evidence="2">
    <location>
        <begin position="177"/>
        <end position="304"/>
    </location>
</feature>
<protein>
    <recommendedName>
        <fullName evidence="2">DUF6741 domain-containing protein</fullName>
    </recommendedName>
</protein>
<dbReference type="Proteomes" id="UP000807025">
    <property type="component" value="Unassembled WGS sequence"/>
</dbReference>
<evidence type="ECO:0000259" key="2">
    <source>
        <dbReference type="Pfam" id="PF20526"/>
    </source>
</evidence>
<dbReference type="InterPro" id="IPR046629">
    <property type="entry name" value="DUF6741"/>
</dbReference>
<evidence type="ECO:0000313" key="3">
    <source>
        <dbReference type="EMBL" id="KAF9498657.1"/>
    </source>
</evidence>
<reference evidence="3" key="1">
    <citation type="submission" date="2020-11" db="EMBL/GenBank/DDBJ databases">
        <authorList>
            <consortium name="DOE Joint Genome Institute"/>
            <person name="Ahrendt S."/>
            <person name="Riley R."/>
            <person name="Andreopoulos W."/>
            <person name="Labutti K."/>
            <person name="Pangilinan J."/>
            <person name="Ruiz-Duenas F.J."/>
            <person name="Barrasa J.M."/>
            <person name="Sanchez-Garcia M."/>
            <person name="Camarero S."/>
            <person name="Miyauchi S."/>
            <person name="Serrano A."/>
            <person name="Linde D."/>
            <person name="Babiker R."/>
            <person name="Drula E."/>
            <person name="Ayuso-Fernandez I."/>
            <person name="Pacheco R."/>
            <person name="Padilla G."/>
            <person name="Ferreira P."/>
            <person name="Barriuso J."/>
            <person name="Kellner H."/>
            <person name="Castanera R."/>
            <person name="Alfaro M."/>
            <person name="Ramirez L."/>
            <person name="Pisabarro A.G."/>
            <person name="Kuo A."/>
            <person name="Tritt A."/>
            <person name="Lipzen A."/>
            <person name="He G."/>
            <person name="Yan M."/>
            <person name="Ng V."/>
            <person name="Cullen D."/>
            <person name="Martin F."/>
            <person name="Rosso M.-N."/>
            <person name="Henrissat B."/>
            <person name="Hibbett D."/>
            <person name="Martinez A.T."/>
            <person name="Grigoriev I.V."/>
        </authorList>
    </citation>
    <scope>NUCLEOTIDE SEQUENCE</scope>
    <source>
        <strain evidence="3">ATCC 90797</strain>
    </source>
</reference>
<dbReference type="Pfam" id="PF20526">
    <property type="entry name" value="DUF6741"/>
    <property type="match status" value="1"/>
</dbReference>
<keyword evidence="4" id="KW-1185">Reference proteome</keyword>
<organism evidence="3 4">
    <name type="scientific">Pleurotus eryngii</name>
    <name type="common">Boletus of the steppes</name>
    <dbReference type="NCBI Taxonomy" id="5323"/>
    <lineage>
        <taxon>Eukaryota</taxon>
        <taxon>Fungi</taxon>
        <taxon>Dikarya</taxon>
        <taxon>Basidiomycota</taxon>
        <taxon>Agaricomycotina</taxon>
        <taxon>Agaricomycetes</taxon>
        <taxon>Agaricomycetidae</taxon>
        <taxon>Agaricales</taxon>
        <taxon>Pleurotineae</taxon>
        <taxon>Pleurotaceae</taxon>
        <taxon>Pleurotus</taxon>
    </lineage>
</organism>